<dbReference type="AlphaFoldDB" id="A0A7D4DW82"/>
<dbReference type="EMBL" id="CP053985">
    <property type="protein sequence ID" value="QKH34812.1"/>
    <property type="molecule type" value="Genomic_DNA"/>
</dbReference>
<dbReference type="KEGG" id="apes:FOC84_07560"/>
<evidence type="ECO:0000313" key="1">
    <source>
        <dbReference type="EMBL" id="QKH34812.1"/>
    </source>
</evidence>
<dbReference type="GeneID" id="92766307"/>
<proteinExistence type="predicted"/>
<evidence type="ECO:0000313" key="2">
    <source>
        <dbReference type="Proteomes" id="UP000500970"/>
    </source>
</evidence>
<sequence length="62" mass="6960">MKDLSAIWHSFAARPAGPQWLLLRSIVTSGKSRLKNTLGVNVLAVNKKDEISWKTKNITLKQ</sequence>
<accession>A0A7D4DW82</accession>
<dbReference type="Proteomes" id="UP000500970">
    <property type="component" value="Chromosome"/>
</dbReference>
<gene>
    <name evidence="1" type="ORF">FOC84_07560</name>
</gene>
<reference evidence="1 2" key="1">
    <citation type="submission" date="2020-05" db="EMBL/GenBank/DDBJ databases">
        <title>FDA dAtabase for Regulatory Grade micrObial Sequences (FDA-ARGOS): Supporting development and validation of Infectious Disease Dx tests.</title>
        <authorList>
            <person name="Sproer C."/>
            <person name="Gronow S."/>
            <person name="Severitt S."/>
            <person name="Schroder I."/>
            <person name="Tallon L."/>
            <person name="Sadzewicz L."/>
            <person name="Zhao X."/>
            <person name="Vavikolanu K."/>
            <person name="Mehta A."/>
            <person name="Aluvathingal J."/>
            <person name="Nadendla S."/>
            <person name="Myers T."/>
            <person name="Yan Y."/>
            <person name="Sichtig H."/>
        </authorList>
    </citation>
    <scope>NUCLEOTIDE SEQUENCE [LARGE SCALE GENOMIC DNA]</scope>
    <source>
        <strain evidence="1 2">FDAARGOS_790</strain>
    </source>
</reference>
<keyword evidence="2" id="KW-1185">Reference proteome</keyword>
<organism evidence="1 2">
    <name type="scientific">Achromobacter pestifer</name>
    <dbReference type="NCBI Taxonomy" id="1353889"/>
    <lineage>
        <taxon>Bacteria</taxon>
        <taxon>Pseudomonadati</taxon>
        <taxon>Pseudomonadota</taxon>
        <taxon>Betaproteobacteria</taxon>
        <taxon>Burkholderiales</taxon>
        <taxon>Alcaligenaceae</taxon>
        <taxon>Achromobacter</taxon>
    </lineage>
</organism>
<dbReference type="RefSeq" id="WP_126389659.1">
    <property type="nucleotide sequence ID" value="NZ_CP053985.1"/>
</dbReference>
<protein>
    <submittedName>
        <fullName evidence="1">Uncharacterized protein</fullName>
    </submittedName>
</protein>
<name>A0A7D4DW82_9BURK</name>